<evidence type="ECO:0000313" key="2">
    <source>
        <dbReference type="Proteomes" id="UP000284547"/>
    </source>
</evidence>
<organism evidence="1 2">
    <name type="scientific">Pseudotabrizicola alkalilacus</name>
    <dbReference type="NCBI Taxonomy" id="2305252"/>
    <lineage>
        <taxon>Bacteria</taxon>
        <taxon>Pseudomonadati</taxon>
        <taxon>Pseudomonadota</taxon>
        <taxon>Alphaproteobacteria</taxon>
        <taxon>Rhodobacterales</taxon>
        <taxon>Paracoccaceae</taxon>
        <taxon>Pseudotabrizicola</taxon>
    </lineage>
</organism>
<sequence>MRVAAALSLTLALGACVQPAPQGAGQGTAAREPVRVTNAGQPFRMYEGAAARRVADATCASQGRRLRPSIYDRFEAGTWVYVEGCA</sequence>
<dbReference type="AlphaFoldDB" id="A0A411Z490"/>
<keyword evidence="2" id="KW-1185">Reference proteome</keyword>
<dbReference type="PROSITE" id="PS51257">
    <property type="entry name" value="PROKAR_LIPOPROTEIN"/>
    <property type="match status" value="1"/>
</dbReference>
<comment type="caution">
    <text evidence="1">The sequence shown here is derived from an EMBL/GenBank/DDBJ whole genome shotgun (WGS) entry which is preliminary data.</text>
</comment>
<dbReference type="EMBL" id="QWEY01000003">
    <property type="protein sequence ID" value="RGP37842.1"/>
    <property type="molecule type" value="Genomic_DNA"/>
</dbReference>
<accession>A0A411Z490</accession>
<evidence type="ECO:0000313" key="1">
    <source>
        <dbReference type="EMBL" id="RGP37842.1"/>
    </source>
</evidence>
<reference evidence="1 2" key="1">
    <citation type="submission" date="2018-08" db="EMBL/GenBank/DDBJ databases">
        <title>Flavobacterium tibetense sp. nov., isolated from a wetland YonghuCo on Tibetan Plateau.</title>
        <authorList>
            <person name="Phurbu D."/>
            <person name="Lu H."/>
            <person name="Xing P."/>
        </authorList>
    </citation>
    <scope>NUCLEOTIDE SEQUENCE [LARGE SCALE GENOMIC DNA]</scope>
    <source>
        <strain evidence="1 2">DJC</strain>
    </source>
</reference>
<protein>
    <submittedName>
        <fullName evidence="1">Uncharacterized protein</fullName>
    </submittedName>
</protein>
<dbReference type="Proteomes" id="UP000284547">
    <property type="component" value="Unassembled WGS sequence"/>
</dbReference>
<proteinExistence type="predicted"/>
<gene>
    <name evidence="1" type="ORF">D1012_08065</name>
</gene>
<name>A0A411Z490_9RHOB</name>